<evidence type="ECO:0000256" key="1">
    <source>
        <dbReference type="SAM" id="Coils"/>
    </source>
</evidence>
<proteinExistence type="predicted"/>
<organism evidence="3">
    <name type="scientific">Tanacetum cinerariifolium</name>
    <name type="common">Dalmatian daisy</name>
    <name type="synonym">Chrysanthemum cinerariifolium</name>
    <dbReference type="NCBI Taxonomy" id="118510"/>
    <lineage>
        <taxon>Eukaryota</taxon>
        <taxon>Viridiplantae</taxon>
        <taxon>Streptophyta</taxon>
        <taxon>Embryophyta</taxon>
        <taxon>Tracheophyta</taxon>
        <taxon>Spermatophyta</taxon>
        <taxon>Magnoliopsida</taxon>
        <taxon>eudicotyledons</taxon>
        <taxon>Gunneridae</taxon>
        <taxon>Pentapetalae</taxon>
        <taxon>asterids</taxon>
        <taxon>campanulids</taxon>
        <taxon>Asterales</taxon>
        <taxon>Asteraceae</taxon>
        <taxon>Asteroideae</taxon>
        <taxon>Anthemideae</taxon>
        <taxon>Anthemidinae</taxon>
        <taxon>Tanacetum</taxon>
    </lineage>
</organism>
<dbReference type="AlphaFoldDB" id="A0A699RWT1"/>
<feature type="coiled-coil region" evidence="1">
    <location>
        <begin position="45"/>
        <end position="72"/>
    </location>
</feature>
<name>A0A699RWT1_TANCI</name>
<keyword evidence="1" id="KW-0175">Coiled coil</keyword>
<dbReference type="EMBL" id="BKCJ011109789">
    <property type="protein sequence ID" value="GFC87344.1"/>
    <property type="molecule type" value="Genomic_DNA"/>
</dbReference>
<feature type="compositionally biased region" description="Polar residues" evidence="2">
    <location>
        <begin position="23"/>
        <end position="35"/>
    </location>
</feature>
<comment type="caution">
    <text evidence="3">The sequence shown here is derived from an EMBL/GenBank/DDBJ whole genome shotgun (WGS) entry which is preliminary data.</text>
</comment>
<evidence type="ECO:0000313" key="3">
    <source>
        <dbReference type="EMBL" id="GFC87344.1"/>
    </source>
</evidence>
<feature type="region of interest" description="Disordered" evidence="2">
    <location>
        <begin position="1"/>
        <end position="35"/>
    </location>
</feature>
<feature type="compositionally biased region" description="Basic and acidic residues" evidence="2">
    <location>
        <begin position="1"/>
        <end position="14"/>
    </location>
</feature>
<reference evidence="3" key="1">
    <citation type="journal article" date="2019" name="Sci. Rep.">
        <title>Draft genome of Tanacetum cinerariifolium, the natural source of mosquito coil.</title>
        <authorList>
            <person name="Yamashiro T."/>
            <person name="Shiraishi A."/>
            <person name="Satake H."/>
            <person name="Nakayama K."/>
        </authorList>
    </citation>
    <scope>NUCLEOTIDE SEQUENCE</scope>
</reference>
<accession>A0A699RWT1</accession>
<gene>
    <name evidence="3" type="ORF">Tci_859314</name>
</gene>
<protein>
    <submittedName>
        <fullName evidence="3">Uncharacterized protein</fullName>
    </submittedName>
</protein>
<sequence length="136" mass="15303">MRKKRKEAEVSYDKSEDEDHVPTPSSDPLPSGEDSSLLNELMVFCSSLQEQVLDLQEAKDAQAKEIVALKKKVSKLNKWRKSISKGLKRLKKIGLGKRVKSPIEKDGLGAQEDASKQERIIKEIDQNVEIALDDET</sequence>
<evidence type="ECO:0000256" key="2">
    <source>
        <dbReference type="SAM" id="MobiDB-lite"/>
    </source>
</evidence>